<dbReference type="CDD" id="cd00761">
    <property type="entry name" value="Glyco_tranf_GTA_type"/>
    <property type="match status" value="1"/>
</dbReference>
<gene>
    <name evidence="3" type="ORF">GCM10022226_67350</name>
</gene>
<dbReference type="EMBL" id="BAAAZR010000038">
    <property type="protein sequence ID" value="GAA3836070.1"/>
    <property type="molecule type" value="Genomic_DNA"/>
</dbReference>
<evidence type="ECO:0000313" key="4">
    <source>
        <dbReference type="Proteomes" id="UP001500888"/>
    </source>
</evidence>
<feature type="compositionally biased region" description="Pro residues" evidence="2">
    <location>
        <begin position="129"/>
        <end position="141"/>
    </location>
</feature>
<feature type="region of interest" description="Disordered" evidence="2">
    <location>
        <begin position="104"/>
        <end position="141"/>
    </location>
</feature>
<reference evidence="4" key="1">
    <citation type="journal article" date="2019" name="Int. J. Syst. Evol. Microbiol.">
        <title>The Global Catalogue of Microorganisms (GCM) 10K type strain sequencing project: providing services to taxonomists for standard genome sequencing and annotation.</title>
        <authorList>
            <consortium name="The Broad Institute Genomics Platform"/>
            <consortium name="The Broad Institute Genome Sequencing Center for Infectious Disease"/>
            <person name="Wu L."/>
            <person name="Ma J."/>
        </authorList>
    </citation>
    <scope>NUCLEOTIDE SEQUENCE [LARGE SCALE GENOMIC DNA]</scope>
    <source>
        <strain evidence="4">JCM 16908</strain>
    </source>
</reference>
<protein>
    <recommendedName>
        <fullName evidence="5">Glycosyltransferase</fullName>
    </recommendedName>
</protein>
<keyword evidence="4" id="KW-1185">Reference proteome</keyword>
<evidence type="ECO:0000313" key="3">
    <source>
        <dbReference type="EMBL" id="GAA3836070.1"/>
    </source>
</evidence>
<comment type="caution">
    <text evidence="3">The sequence shown here is derived from an EMBL/GenBank/DDBJ whole genome shotgun (WGS) entry which is preliminary data.</text>
</comment>
<dbReference type="Gene3D" id="3.90.550.10">
    <property type="entry name" value="Spore Coat Polysaccharide Biosynthesis Protein SpsA, Chain A"/>
    <property type="match status" value="1"/>
</dbReference>
<feature type="coiled-coil region" evidence="1">
    <location>
        <begin position="22"/>
        <end position="70"/>
    </location>
</feature>
<dbReference type="Proteomes" id="UP001500888">
    <property type="component" value="Unassembled WGS sequence"/>
</dbReference>
<dbReference type="InterPro" id="IPR029044">
    <property type="entry name" value="Nucleotide-diphossugar_trans"/>
</dbReference>
<name>A0ABP7J6I3_9ACTN</name>
<organism evidence="3 4">
    <name type="scientific">Sphaerisporangium flaviroseum</name>
    <dbReference type="NCBI Taxonomy" id="509199"/>
    <lineage>
        <taxon>Bacteria</taxon>
        <taxon>Bacillati</taxon>
        <taxon>Actinomycetota</taxon>
        <taxon>Actinomycetes</taxon>
        <taxon>Streptosporangiales</taxon>
        <taxon>Streptosporangiaceae</taxon>
        <taxon>Sphaerisporangium</taxon>
    </lineage>
</organism>
<sequence length="699" mass="75093">MSEELESARSALEAAVAAASSAAELTRLLADYQERLARAAVSEAEAVTRLREAEARLKTTERQAAKLAKSLAEQRYQTEVAQWRLESVQASRWSKLGDAIHTRKPGEVARTLRDPISRRPAPKRSDFTPTPPPVETPPVAPVVPETAGPGVSTAMAEGFVVPKGPLTRPYLTVAAIVDRQSEALFRYEWRQVTNFGPDNWAAMLDEHRPHLLFVESVRPGPRQGNGGRWLEELAGRSRGLRDLVEECSRRGIRTIFWHSGGPVSVSVPMASLFDHVLATSEARAREWRAALRHDRVGILPHAVQPRVHNQIPAAIGPRPAAGSPATAAAAAPIATTSAGRAEGTSAGTSFVGRAWVGLLGTAVQGDPPPDLGWRPLITDKATYDDLLTAYRSVSMVLAGPDADARTIEEISACGTPIMQLAAPIATDEASLRQAVQSVSECLAADAQCASEAHLAWRSTVAVTPLLDPLLDTAGLPSVRNTATITAITAVSGATELDHLLAQLRQQAHVPGQLVIVAEGLDTAVVEKAARAVHKGDIVVRDISVPVTRGAALDRALRLADGDLVAVLDPRDLYGEHYLADLARYFSAVDAEILGKASFYAHIPGTGATLLRQPGAEHRFLPEVAGGTLLARRQTLVDLGIADVSEEWDEVLMRQCRTDGIRVYSADKYSYVCRRPSTEARLFSSSHLVGYTPAEPLAMI</sequence>
<feature type="compositionally biased region" description="Basic and acidic residues" evidence="2">
    <location>
        <begin position="104"/>
        <end position="117"/>
    </location>
</feature>
<evidence type="ECO:0000256" key="2">
    <source>
        <dbReference type="SAM" id="MobiDB-lite"/>
    </source>
</evidence>
<keyword evidence="1" id="KW-0175">Coiled coil</keyword>
<dbReference type="RefSeq" id="WP_344949827.1">
    <property type="nucleotide sequence ID" value="NZ_BAAAZR010000038.1"/>
</dbReference>
<evidence type="ECO:0008006" key="5">
    <source>
        <dbReference type="Google" id="ProtNLM"/>
    </source>
</evidence>
<accession>A0ABP7J6I3</accession>
<dbReference type="SUPFAM" id="SSF53448">
    <property type="entry name" value="Nucleotide-diphospho-sugar transferases"/>
    <property type="match status" value="1"/>
</dbReference>
<evidence type="ECO:0000256" key="1">
    <source>
        <dbReference type="SAM" id="Coils"/>
    </source>
</evidence>
<proteinExistence type="predicted"/>